<evidence type="ECO:0000313" key="5">
    <source>
        <dbReference type="EMBL" id="MDT1064680.1"/>
    </source>
</evidence>
<accession>A0ABU3EKA8</accession>
<dbReference type="Gene3D" id="3.30.450.80">
    <property type="entry name" value="Transcription factor LuxR-like, autoinducer-binding domain"/>
    <property type="match status" value="1"/>
</dbReference>
<sequence>MQRVNHIPRELGLAIDNRFLRHARILHFPPICPDPAGQAKVVGRNLPFRLNRPTFSGMNMLAEMLPGFEDDRPRLNALAPAGWVLAFNYTAKGVEFLESSMPPIWQETYVRSGVFLDDPVFRWIVKAQSGATRWSDITIPDPNGILRAAQAHGMRFGMAATRVVNGLHSFVSLSRGDHEFSDDEISEVAGKFFYWVDFLHNRASLTDAELSVLAALRDGLSQRQAATRLSVSVETIKYRSQRAQEKLRAKSSTQAVAIAQSRNFI</sequence>
<gene>
    <name evidence="5" type="ORF">RM190_22685</name>
</gene>
<dbReference type="CDD" id="cd06170">
    <property type="entry name" value="LuxR_C_like"/>
    <property type="match status" value="1"/>
</dbReference>
<dbReference type="PANTHER" id="PTHR44688">
    <property type="entry name" value="DNA-BINDING TRANSCRIPTIONAL ACTIVATOR DEVR_DOSR"/>
    <property type="match status" value="1"/>
</dbReference>
<evidence type="ECO:0000313" key="6">
    <source>
        <dbReference type="Proteomes" id="UP001251085"/>
    </source>
</evidence>
<dbReference type="InterPro" id="IPR036693">
    <property type="entry name" value="TF_LuxR_autoind-bd_dom_sf"/>
</dbReference>
<dbReference type="Proteomes" id="UP001251085">
    <property type="component" value="Unassembled WGS sequence"/>
</dbReference>
<dbReference type="SMART" id="SM00421">
    <property type="entry name" value="HTH_LUXR"/>
    <property type="match status" value="1"/>
</dbReference>
<keyword evidence="1" id="KW-0805">Transcription regulation</keyword>
<dbReference type="SUPFAM" id="SSF75516">
    <property type="entry name" value="Pheromone-binding domain of LuxR-like quorum-sensing transcription factors"/>
    <property type="match status" value="1"/>
</dbReference>
<evidence type="ECO:0000256" key="3">
    <source>
        <dbReference type="ARBA" id="ARBA00023163"/>
    </source>
</evidence>
<keyword evidence="3" id="KW-0804">Transcription</keyword>
<feature type="domain" description="HTH luxR-type" evidence="4">
    <location>
        <begin position="198"/>
        <end position="263"/>
    </location>
</feature>
<dbReference type="SUPFAM" id="SSF46894">
    <property type="entry name" value="C-terminal effector domain of the bipartite response regulators"/>
    <property type="match status" value="1"/>
</dbReference>
<dbReference type="Pfam" id="PF00196">
    <property type="entry name" value="GerE"/>
    <property type="match status" value="1"/>
</dbReference>
<evidence type="ECO:0000256" key="1">
    <source>
        <dbReference type="ARBA" id="ARBA00023015"/>
    </source>
</evidence>
<dbReference type="PANTHER" id="PTHR44688:SF16">
    <property type="entry name" value="DNA-BINDING TRANSCRIPTIONAL ACTIVATOR DEVR_DOSR"/>
    <property type="match status" value="1"/>
</dbReference>
<keyword evidence="2" id="KW-0238">DNA-binding</keyword>
<dbReference type="PROSITE" id="PS50043">
    <property type="entry name" value="HTH_LUXR_2"/>
    <property type="match status" value="1"/>
</dbReference>
<proteinExistence type="predicted"/>
<dbReference type="EMBL" id="JAVRQI010000030">
    <property type="protein sequence ID" value="MDT1064680.1"/>
    <property type="molecule type" value="Genomic_DNA"/>
</dbReference>
<dbReference type="InterPro" id="IPR036388">
    <property type="entry name" value="WH-like_DNA-bd_sf"/>
</dbReference>
<dbReference type="InterPro" id="IPR016032">
    <property type="entry name" value="Sig_transdc_resp-reg_C-effctor"/>
</dbReference>
<protein>
    <submittedName>
        <fullName evidence="5">Autoinducer binding domain-containing protein</fullName>
    </submittedName>
</protein>
<evidence type="ECO:0000259" key="4">
    <source>
        <dbReference type="PROSITE" id="PS50043"/>
    </source>
</evidence>
<dbReference type="RefSeq" id="WP_311761760.1">
    <property type="nucleotide sequence ID" value="NZ_JAVRQI010000030.1"/>
</dbReference>
<evidence type="ECO:0000256" key="2">
    <source>
        <dbReference type="ARBA" id="ARBA00023125"/>
    </source>
</evidence>
<organism evidence="5 6">
    <name type="scientific">Paracoccus broussonetiae</name>
    <dbReference type="NCBI Taxonomy" id="3075834"/>
    <lineage>
        <taxon>Bacteria</taxon>
        <taxon>Pseudomonadati</taxon>
        <taxon>Pseudomonadota</taxon>
        <taxon>Alphaproteobacteria</taxon>
        <taxon>Rhodobacterales</taxon>
        <taxon>Paracoccaceae</taxon>
        <taxon>Paracoccus</taxon>
    </lineage>
</organism>
<name>A0ABU3EKA8_9RHOB</name>
<dbReference type="Pfam" id="PF03472">
    <property type="entry name" value="Autoind_bind"/>
    <property type="match status" value="1"/>
</dbReference>
<dbReference type="Gene3D" id="1.10.10.10">
    <property type="entry name" value="Winged helix-like DNA-binding domain superfamily/Winged helix DNA-binding domain"/>
    <property type="match status" value="1"/>
</dbReference>
<reference evidence="6" key="1">
    <citation type="submission" date="2023-07" db="EMBL/GenBank/DDBJ databases">
        <title>Characterization of two Paracoccaceae strains isolated from Phycosphere and proposal of Xinfangfangia lacusdiani sp. nov.</title>
        <authorList>
            <person name="Deng Y."/>
            <person name="Zhang Y.Q."/>
        </authorList>
    </citation>
    <scope>NUCLEOTIDE SEQUENCE [LARGE SCALE GENOMIC DNA]</scope>
    <source>
        <strain evidence="6">CPCC 101403</strain>
    </source>
</reference>
<comment type="caution">
    <text evidence="5">The sequence shown here is derived from an EMBL/GenBank/DDBJ whole genome shotgun (WGS) entry which is preliminary data.</text>
</comment>
<dbReference type="InterPro" id="IPR005143">
    <property type="entry name" value="TF_LuxR_autoind-bd_dom"/>
</dbReference>
<dbReference type="InterPro" id="IPR000792">
    <property type="entry name" value="Tscrpt_reg_LuxR_C"/>
</dbReference>
<dbReference type="PRINTS" id="PR00038">
    <property type="entry name" value="HTHLUXR"/>
</dbReference>
<keyword evidence="6" id="KW-1185">Reference proteome</keyword>